<evidence type="ECO:0000313" key="8">
    <source>
        <dbReference type="Proteomes" id="UP000747542"/>
    </source>
</evidence>
<dbReference type="Pfam" id="PF09379">
    <property type="entry name" value="FERM_N"/>
    <property type="match status" value="1"/>
</dbReference>
<feature type="domain" description="FERM" evidence="6">
    <location>
        <begin position="91"/>
        <end position="384"/>
    </location>
</feature>
<comment type="subcellular location">
    <subcellularLocation>
        <location evidence="1">Cell junction</location>
    </subcellularLocation>
    <subcellularLocation>
        <location evidence="2">Cytoplasm</location>
    </subcellularLocation>
</comment>
<dbReference type="InterPro" id="IPR014352">
    <property type="entry name" value="FERM/acyl-CoA-bd_prot_sf"/>
</dbReference>
<dbReference type="FunFam" id="2.30.29.30:FF:000002">
    <property type="entry name" value="Band 4.1-like protein 5 isoform 1"/>
    <property type="match status" value="1"/>
</dbReference>
<evidence type="ECO:0000256" key="4">
    <source>
        <dbReference type="ARBA" id="ARBA00022949"/>
    </source>
</evidence>
<reference evidence="7" key="1">
    <citation type="journal article" date="2021" name="Sci. Adv.">
        <title>The American lobster genome reveals insights on longevity, neural, and immune adaptations.</title>
        <authorList>
            <person name="Polinski J.M."/>
            <person name="Zimin A.V."/>
            <person name="Clark K.F."/>
            <person name="Kohn A.B."/>
            <person name="Sadowski N."/>
            <person name="Timp W."/>
            <person name="Ptitsyn A."/>
            <person name="Khanna P."/>
            <person name="Romanova D.Y."/>
            <person name="Williams P."/>
            <person name="Greenwood S.J."/>
            <person name="Moroz L.L."/>
            <person name="Walt D.R."/>
            <person name="Bodnar A.G."/>
        </authorList>
    </citation>
    <scope>NUCLEOTIDE SEQUENCE</scope>
    <source>
        <strain evidence="7">GMGI-L3</strain>
    </source>
</reference>
<dbReference type="InterPro" id="IPR018980">
    <property type="entry name" value="FERM_PH-like_C"/>
</dbReference>
<dbReference type="FunFam" id="1.20.80.10:FF:000003">
    <property type="entry name" value="Tyrosine-protein phosphatase non-receptor type 4"/>
    <property type="match status" value="1"/>
</dbReference>
<keyword evidence="3" id="KW-0963">Cytoplasm</keyword>
<dbReference type="InterPro" id="IPR019747">
    <property type="entry name" value="FERM_CS"/>
</dbReference>
<keyword evidence="4" id="KW-0965">Cell junction</keyword>
<dbReference type="PRINTS" id="PR00935">
    <property type="entry name" value="BAND41"/>
</dbReference>
<dbReference type="InterPro" id="IPR029071">
    <property type="entry name" value="Ubiquitin-like_domsf"/>
</dbReference>
<dbReference type="GO" id="GO:0071944">
    <property type="term" value="C:cell periphery"/>
    <property type="evidence" value="ECO:0007669"/>
    <property type="project" value="UniProtKB-ARBA"/>
</dbReference>
<evidence type="ECO:0000313" key="7">
    <source>
        <dbReference type="EMBL" id="KAG7171477.1"/>
    </source>
</evidence>
<dbReference type="GO" id="GO:0016020">
    <property type="term" value="C:membrane"/>
    <property type="evidence" value="ECO:0007669"/>
    <property type="project" value="UniProtKB-ARBA"/>
</dbReference>
<dbReference type="InterPro" id="IPR019749">
    <property type="entry name" value="Band_41_domain"/>
</dbReference>
<dbReference type="SUPFAM" id="SSF54236">
    <property type="entry name" value="Ubiquitin-like"/>
    <property type="match status" value="1"/>
</dbReference>
<dbReference type="InterPro" id="IPR011993">
    <property type="entry name" value="PH-like_dom_sf"/>
</dbReference>
<dbReference type="SUPFAM" id="SSF50729">
    <property type="entry name" value="PH domain-like"/>
    <property type="match status" value="1"/>
</dbReference>
<organism evidence="7 8">
    <name type="scientific">Homarus americanus</name>
    <name type="common">American lobster</name>
    <dbReference type="NCBI Taxonomy" id="6706"/>
    <lineage>
        <taxon>Eukaryota</taxon>
        <taxon>Metazoa</taxon>
        <taxon>Ecdysozoa</taxon>
        <taxon>Arthropoda</taxon>
        <taxon>Crustacea</taxon>
        <taxon>Multicrustacea</taxon>
        <taxon>Malacostraca</taxon>
        <taxon>Eumalacostraca</taxon>
        <taxon>Eucarida</taxon>
        <taxon>Decapoda</taxon>
        <taxon>Pleocyemata</taxon>
        <taxon>Astacidea</taxon>
        <taxon>Nephropoidea</taxon>
        <taxon>Nephropidae</taxon>
        <taxon>Homarus</taxon>
    </lineage>
</organism>
<dbReference type="CDD" id="cd17100">
    <property type="entry name" value="FERM_F1_PTPN3_like"/>
    <property type="match status" value="1"/>
</dbReference>
<dbReference type="Pfam" id="PF09380">
    <property type="entry name" value="FERM_C"/>
    <property type="match status" value="1"/>
</dbReference>
<protein>
    <submittedName>
        <fullName evidence="7">Tyrosine-protein phosphatase non-receptor type 4-like 1</fullName>
    </submittedName>
</protein>
<dbReference type="SUPFAM" id="SSF47031">
    <property type="entry name" value="Second domain of FERM"/>
    <property type="match status" value="1"/>
</dbReference>
<dbReference type="PANTHER" id="PTHR23280">
    <property type="entry name" value="4.1 G PROTEIN"/>
    <property type="match status" value="1"/>
</dbReference>
<dbReference type="Proteomes" id="UP000747542">
    <property type="component" value="Unassembled WGS sequence"/>
</dbReference>
<dbReference type="InterPro" id="IPR014847">
    <property type="entry name" value="FA"/>
</dbReference>
<dbReference type="SMART" id="SM01196">
    <property type="entry name" value="FERM_C"/>
    <property type="match status" value="1"/>
</dbReference>
<dbReference type="InterPro" id="IPR041783">
    <property type="entry name" value="PTPN3/4_FERM_C"/>
</dbReference>
<feature type="region of interest" description="Disordered" evidence="5">
    <location>
        <begin position="431"/>
        <end position="480"/>
    </location>
</feature>
<dbReference type="PROSITE" id="PS00661">
    <property type="entry name" value="FERM_2"/>
    <property type="match status" value="1"/>
</dbReference>
<dbReference type="FunFam" id="3.10.20.90:FF:000039">
    <property type="entry name" value="Tyrosine-protein phosphatase non-receptor type"/>
    <property type="match status" value="1"/>
</dbReference>
<dbReference type="CDD" id="cd13189">
    <property type="entry name" value="FERM_C_PTPN4_PTPN3_like"/>
    <property type="match status" value="1"/>
</dbReference>
<dbReference type="Gene3D" id="1.20.80.10">
    <property type="match status" value="1"/>
</dbReference>
<dbReference type="PROSITE" id="PS50057">
    <property type="entry name" value="FERM_3"/>
    <property type="match status" value="1"/>
</dbReference>
<evidence type="ECO:0000259" key="6">
    <source>
        <dbReference type="PROSITE" id="PS50057"/>
    </source>
</evidence>
<evidence type="ECO:0000256" key="3">
    <source>
        <dbReference type="ARBA" id="ARBA00022490"/>
    </source>
</evidence>
<dbReference type="InterPro" id="IPR035963">
    <property type="entry name" value="FERM_2"/>
</dbReference>
<proteinExistence type="predicted"/>
<dbReference type="EMBL" id="JAHLQT010012106">
    <property type="protein sequence ID" value="KAG7171477.1"/>
    <property type="molecule type" value="Genomic_DNA"/>
</dbReference>
<dbReference type="SMART" id="SM00295">
    <property type="entry name" value="B41"/>
    <property type="match status" value="1"/>
</dbReference>
<dbReference type="Pfam" id="PF08736">
    <property type="entry name" value="FA"/>
    <property type="match status" value="1"/>
</dbReference>
<name>A0A8J5N1G9_HOMAM</name>
<dbReference type="SMART" id="SM01195">
    <property type="entry name" value="FA"/>
    <property type="match status" value="1"/>
</dbReference>
<dbReference type="GO" id="GO:0005856">
    <property type="term" value="C:cytoskeleton"/>
    <property type="evidence" value="ECO:0007669"/>
    <property type="project" value="TreeGrafter"/>
</dbReference>
<dbReference type="GO" id="GO:0009887">
    <property type="term" value="P:animal organ morphogenesis"/>
    <property type="evidence" value="ECO:0007669"/>
    <property type="project" value="UniProtKB-ARBA"/>
</dbReference>
<dbReference type="AlphaFoldDB" id="A0A8J5N1G9"/>
<evidence type="ECO:0000256" key="2">
    <source>
        <dbReference type="ARBA" id="ARBA00004496"/>
    </source>
</evidence>
<dbReference type="Gene3D" id="3.10.20.90">
    <property type="entry name" value="Phosphatidylinositol 3-kinase Catalytic Subunit, Chain A, domain 1"/>
    <property type="match status" value="1"/>
</dbReference>
<accession>A0A8J5N1G9</accession>
<sequence>MEGRGGGRGAYDLPLPLLGVTCVELTPPFHTTPSTPHHLFHTTPPIPPSPLHSTQCEGMLEGVSRRAFGASSGTYNVRASELARHKALKTLRVQVALLDDSTQVFEIEKRAKGQALLDLVFNHLELIERDFFGLQYIEPSTSSDNPRRWLDPLKPVKKQLRIRTKSLGTCGLPVLYFRVKFWVSDPGKLTEEYTRYHVFLQLRRDVLEGRLGAQPSTAALLASYALQSELGDYSSDEHGNTYLADMRLVPNQCEDLEKKILELHKLHKGQSPADAEFNFLDHAKRLDLYGVDLHKARDSTNREIHLGVTAIGLVVFQNAIKINTFSWAKIVKISFKRKQFFIQLRRELSENYDSVLGFNLASYRACKCLWKSCVEHHTFFRLHTPRTPARKNLLTLGSKFRYSGRTEFQTVEDCKRRARVERTFVRSPSKRFARQTVPTPSDLGSEARSGSGSSLRHVLTPQGTKLLPSKVLRPPRWPGVRPNPQMSEYCSYLL</sequence>
<dbReference type="GO" id="GO:0031032">
    <property type="term" value="P:actomyosin structure organization"/>
    <property type="evidence" value="ECO:0007669"/>
    <property type="project" value="TreeGrafter"/>
</dbReference>
<dbReference type="Pfam" id="PF00373">
    <property type="entry name" value="FERM_M"/>
    <property type="match status" value="1"/>
</dbReference>
<dbReference type="Gene3D" id="2.30.29.30">
    <property type="entry name" value="Pleckstrin-homology domain (PH domain)/Phosphotyrosine-binding domain (PTB)"/>
    <property type="match status" value="1"/>
</dbReference>
<evidence type="ECO:0000256" key="1">
    <source>
        <dbReference type="ARBA" id="ARBA00004282"/>
    </source>
</evidence>
<dbReference type="GO" id="GO:0005737">
    <property type="term" value="C:cytoplasm"/>
    <property type="evidence" value="ECO:0007669"/>
    <property type="project" value="UniProtKB-SubCell"/>
</dbReference>
<dbReference type="InterPro" id="IPR019748">
    <property type="entry name" value="FERM_central"/>
</dbReference>
<dbReference type="GO" id="GO:0070161">
    <property type="term" value="C:anchoring junction"/>
    <property type="evidence" value="ECO:0007669"/>
    <property type="project" value="UniProtKB-SubCell"/>
</dbReference>
<evidence type="ECO:0000256" key="5">
    <source>
        <dbReference type="SAM" id="MobiDB-lite"/>
    </source>
</evidence>
<dbReference type="PANTHER" id="PTHR23280:SF27">
    <property type="entry name" value="TYROSINE-PROTEIN PHOSPHATASE NON-RECEPTOR TYPE"/>
    <property type="match status" value="1"/>
</dbReference>
<dbReference type="InterPro" id="IPR018979">
    <property type="entry name" value="FERM_N"/>
</dbReference>
<dbReference type="CDD" id="cd14473">
    <property type="entry name" value="FERM_B-lobe"/>
    <property type="match status" value="1"/>
</dbReference>
<dbReference type="InterPro" id="IPR000299">
    <property type="entry name" value="FERM_domain"/>
</dbReference>
<comment type="caution">
    <text evidence="7">The sequence shown here is derived from an EMBL/GenBank/DDBJ whole genome shotgun (WGS) entry which is preliminary data.</text>
</comment>
<keyword evidence="8" id="KW-1185">Reference proteome</keyword>
<dbReference type="GO" id="GO:0048731">
    <property type="term" value="P:system development"/>
    <property type="evidence" value="ECO:0007669"/>
    <property type="project" value="UniProtKB-ARBA"/>
</dbReference>
<gene>
    <name evidence="7" type="primary">Ptpn4-L1</name>
    <name evidence="7" type="ORF">Hamer_G018597</name>
</gene>